<sequence>MDLGVTVERGEIADVPAAQALLAEARRWLADRSIDQWQNPVPDHVIEADARRGGLFVVRADDGPAGMLAVAHSDEDTWGPASASALYVHRLAVAHRYRGAQLGPKLLRWARGYAFDRGLTWLRLDCAADNPGLRRFYERDDFAYVRDATVPSPDGHRTFRVSLYQRPAEVG</sequence>
<dbReference type="PROSITE" id="PS51186">
    <property type="entry name" value="GNAT"/>
    <property type="match status" value="1"/>
</dbReference>
<dbReference type="PANTHER" id="PTHR43877:SF2">
    <property type="entry name" value="AMINOALKYLPHOSPHONATE N-ACETYLTRANSFERASE-RELATED"/>
    <property type="match status" value="1"/>
</dbReference>
<dbReference type="Gene3D" id="3.40.630.30">
    <property type="match status" value="1"/>
</dbReference>
<evidence type="ECO:0000313" key="4">
    <source>
        <dbReference type="EMBL" id="MBE9404087.1"/>
    </source>
</evidence>
<dbReference type="EMBL" id="JADEYR010000006">
    <property type="protein sequence ID" value="MBE9404087.1"/>
    <property type="molecule type" value="Genomic_DNA"/>
</dbReference>
<dbReference type="Proteomes" id="UP000644727">
    <property type="component" value="Unassembled WGS sequence"/>
</dbReference>
<dbReference type="InterPro" id="IPR050832">
    <property type="entry name" value="Bact_Acetyltransf"/>
</dbReference>
<evidence type="ECO:0000259" key="3">
    <source>
        <dbReference type="PROSITE" id="PS51186"/>
    </source>
</evidence>
<dbReference type="PANTHER" id="PTHR43877">
    <property type="entry name" value="AMINOALKYLPHOSPHONATE N-ACETYLTRANSFERASE-RELATED-RELATED"/>
    <property type="match status" value="1"/>
</dbReference>
<dbReference type="SUPFAM" id="SSF55729">
    <property type="entry name" value="Acyl-CoA N-acyltransferases (Nat)"/>
    <property type="match status" value="1"/>
</dbReference>
<dbReference type="InterPro" id="IPR016181">
    <property type="entry name" value="Acyl_CoA_acyltransferase"/>
</dbReference>
<protein>
    <submittedName>
        <fullName evidence="4">GNAT family N-acetyltransferase</fullName>
    </submittedName>
</protein>
<comment type="caution">
    <text evidence="4">The sequence shown here is derived from an EMBL/GenBank/DDBJ whole genome shotgun (WGS) entry which is preliminary data.</text>
</comment>
<reference evidence="4 5" key="1">
    <citation type="submission" date="2020-10" db="EMBL/GenBank/DDBJ databases">
        <title>Draft genome and description of Brachybacterium epidermidis sp nov.</title>
        <authorList>
            <person name="Boxberger M."/>
            <person name="La Scola B."/>
        </authorList>
    </citation>
    <scope>NUCLEOTIDE SEQUENCE [LARGE SCALE GENOMIC DNA]</scope>
    <source>
        <strain evidence="4 5">Marseille-Q2903</strain>
    </source>
</reference>
<dbReference type="Pfam" id="PF00583">
    <property type="entry name" value="Acetyltransf_1"/>
    <property type="match status" value="1"/>
</dbReference>
<organism evidence="4 5">
    <name type="scientific">Brachybacterium epidermidis</name>
    <dbReference type="NCBI Taxonomy" id="2781983"/>
    <lineage>
        <taxon>Bacteria</taxon>
        <taxon>Bacillati</taxon>
        <taxon>Actinomycetota</taxon>
        <taxon>Actinomycetes</taxon>
        <taxon>Micrococcales</taxon>
        <taxon>Dermabacteraceae</taxon>
        <taxon>Brachybacterium</taxon>
    </lineage>
</organism>
<evidence type="ECO:0000256" key="1">
    <source>
        <dbReference type="ARBA" id="ARBA00022679"/>
    </source>
</evidence>
<keyword evidence="2" id="KW-0012">Acyltransferase</keyword>
<keyword evidence="1" id="KW-0808">Transferase</keyword>
<feature type="domain" description="N-acetyltransferase" evidence="3">
    <location>
        <begin position="5"/>
        <end position="166"/>
    </location>
</feature>
<gene>
    <name evidence="4" type="ORF">IOE58_07765</name>
</gene>
<accession>A0ABR9W0W0</accession>
<dbReference type="RefSeq" id="WP_193865833.1">
    <property type="nucleotide sequence ID" value="NZ_JADEYR010000006.1"/>
</dbReference>
<name>A0ABR9W0W0_9MICO</name>
<evidence type="ECO:0000313" key="5">
    <source>
        <dbReference type="Proteomes" id="UP000644727"/>
    </source>
</evidence>
<dbReference type="CDD" id="cd04301">
    <property type="entry name" value="NAT_SF"/>
    <property type="match status" value="1"/>
</dbReference>
<keyword evidence="5" id="KW-1185">Reference proteome</keyword>
<dbReference type="InterPro" id="IPR000182">
    <property type="entry name" value="GNAT_dom"/>
</dbReference>
<proteinExistence type="predicted"/>
<evidence type="ECO:0000256" key="2">
    <source>
        <dbReference type="ARBA" id="ARBA00023315"/>
    </source>
</evidence>